<evidence type="ECO:0000313" key="2">
    <source>
        <dbReference type="Proteomes" id="UP000189857"/>
    </source>
</evidence>
<dbReference type="EMBL" id="FUXA01000010">
    <property type="protein sequence ID" value="SJZ84733.1"/>
    <property type="molecule type" value="Genomic_DNA"/>
</dbReference>
<proteinExistence type="predicted"/>
<reference evidence="1 2" key="1">
    <citation type="submission" date="2017-02" db="EMBL/GenBank/DDBJ databases">
        <authorList>
            <person name="Peterson S.W."/>
        </authorList>
    </citation>
    <scope>NUCLEOTIDE SEQUENCE [LARGE SCALE GENOMIC DNA]</scope>
    <source>
        <strain evidence="1 2">ATCC 17233</strain>
    </source>
</reference>
<dbReference type="Proteomes" id="UP000189857">
    <property type="component" value="Unassembled WGS sequence"/>
</dbReference>
<sequence>MTKEEIETELRHIDAEKLMMNTKEKWTSEDFKRDKELFEKMLSLKKLLKEEVINT</sequence>
<dbReference type="AlphaFoldDB" id="A0A1T4NZP4"/>
<name>A0A1T4NZP4_9FIRM</name>
<accession>A0A1T4NZP4</accession>
<gene>
    <name evidence="1" type="ORF">SAMN02745110_01786</name>
</gene>
<protein>
    <submittedName>
        <fullName evidence="1">Uncharacterized protein</fullName>
    </submittedName>
</protein>
<keyword evidence="2" id="KW-1185">Reference proteome</keyword>
<organism evidence="1 2">
    <name type="scientific">Eubacterium ruminantium</name>
    <dbReference type="NCBI Taxonomy" id="42322"/>
    <lineage>
        <taxon>Bacteria</taxon>
        <taxon>Bacillati</taxon>
        <taxon>Bacillota</taxon>
        <taxon>Clostridia</taxon>
        <taxon>Eubacteriales</taxon>
        <taxon>Eubacteriaceae</taxon>
        <taxon>Eubacterium</taxon>
    </lineage>
</organism>
<evidence type="ECO:0000313" key="1">
    <source>
        <dbReference type="EMBL" id="SJZ84733.1"/>
    </source>
</evidence>
<dbReference type="RefSeq" id="WP_159444131.1">
    <property type="nucleotide sequence ID" value="NZ_FMTO01000009.1"/>
</dbReference>